<dbReference type="Proteomes" id="UP000072741">
    <property type="component" value="Unassembled WGS sequence"/>
</dbReference>
<dbReference type="PATRIC" id="fig|433924.3.peg.3857"/>
<keyword evidence="7" id="KW-1185">Reference proteome</keyword>
<reference evidence="6 7" key="1">
    <citation type="journal article" date="2016" name="Front. Microbiol.">
        <title>Genomic Resource of Rice Seed Associated Bacteria.</title>
        <authorList>
            <person name="Midha S."/>
            <person name="Bansal K."/>
            <person name="Sharma S."/>
            <person name="Kumar N."/>
            <person name="Patil P.P."/>
            <person name="Chaudhry V."/>
            <person name="Patil P.B."/>
        </authorList>
    </citation>
    <scope>NUCLEOTIDE SEQUENCE [LARGE SCALE GENOMIC DNA]</scope>
    <source>
        <strain evidence="6 7">NS331</strain>
    </source>
</reference>
<comment type="caution">
    <text evidence="6">The sequence shown here is derived from an EMBL/GenBank/DDBJ whole genome shotgun (WGS) entry which is preliminary data.</text>
</comment>
<keyword evidence="4" id="KW-0804">Transcription</keyword>
<dbReference type="CDD" id="cd08421">
    <property type="entry name" value="PBP2_LTTR_like_1"/>
    <property type="match status" value="1"/>
</dbReference>
<dbReference type="PROSITE" id="PS50931">
    <property type="entry name" value="HTH_LYSR"/>
    <property type="match status" value="1"/>
</dbReference>
<dbReference type="GO" id="GO:0003677">
    <property type="term" value="F:DNA binding"/>
    <property type="evidence" value="ECO:0007669"/>
    <property type="project" value="UniProtKB-KW"/>
</dbReference>
<protein>
    <submittedName>
        <fullName evidence="6">LysR family transcriptional regulator</fullName>
    </submittedName>
</protein>
<dbReference type="Gene3D" id="3.40.190.290">
    <property type="match status" value="1"/>
</dbReference>
<organism evidence="6 7">
    <name type="scientific">Pseudacidovorax intermedius</name>
    <dbReference type="NCBI Taxonomy" id="433924"/>
    <lineage>
        <taxon>Bacteria</taxon>
        <taxon>Pseudomonadati</taxon>
        <taxon>Pseudomonadota</taxon>
        <taxon>Betaproteobacteria</taxon>
        <taxon>Burkholderiales</taxon>
        <taxon>Comamonadaceae</taxon>
        <taxon>Pseudacidovorax</taxon>
    </lineage>
</organism>
<dbReference type="InterPro" id="IPR005119">
    <property type="entry name" value="LysR_subst-bd"/>
</dbReference>
<dbReference type="Gene3D" id="1.10.10.10">
    <property type="entry name" value="Winged helix-like DNA-binding domain superfamily/Winged helix DNA-binding domain"/>
    <property type="match status" value="1"/>
</dbReference>
<dbReference type="GO" id="GO:0005829">
    <property type="term" value="C:cytosol"/>
    <property type="evidence" value="ECO:0007669"/>
    <property type="project" value="TreeGrafter"/>
</dbReference>
<keyword evidence="2" id="KW-0805">Transcription regulation</keyword>
<evidence type="ECO:0000256" key="4">
    <source>
        <dbReference type="ARBA" id="ARBA00023163"/>
    </source>
</evidence>
<dbReference type="GO" id="GO:0003700">
    <property type="term" value="F:DNA-binding transcription factor activity"/>
    <property type="evidence" value="ECO:0007669"/>
    <property type="project" value="InterPro"/>
</dbReference>
<dbReference type="Pfam" id="PF03466">
    <property type="entry name" value="LysR_substrate"/>
    <property type="match status" value="1"/>
</dbReference>
<dbReference type="InterPro" id="IPR036388">
    <property type="entry name" value="WH-like_DNA-bd_sf"/>
</dbReference>
<dbReference type="PANTHER" id="PTHR30419">
    <property type="entry name" value="HTH-TYPE TRANSCRIPTIONAL REGULATOR YBHD"/>
    <property type="match status" value="1"/>
</dbReference>
<proteinExistence type="inferred from homology"/>
<evidence type="ECO:0000256" key="3">
    <source>
        <dbReference type="ARBA" id="ARBA00023125"/>
    </source>
</evidence>
<keyword evidence="3" id="KW-0238">DNA-binding</keyword>
<accession>A0A147GYB8</accession>
<name>A0A147GYB8_9BURK</name>
<dbReference type="OrthoDB" id="9785974at2"/>
<evidence type="ECO:0000256" key="1">
    <source>
        <dbReference type="ARBA" id="ARBA00009437"/>
    </source>
</evidence>
<dbReference type="InterPro" id="IPR036390">
    <property type="entry name" value="WH_DNA-bd_sf"/>
</dbReference>
<feature type="domain" description="HTH lysR-type" evidence="5">
    <location>
        <begin position="1"/>
        <end position="60"/>
    </location>
</feature>
<evidence type="ECO:0000259" key="5">
    <source>
        <dbReference type="PROSITE" id="PS50931"/>
    </source>
</evidence>
<dbReference type="RefSeq" id="WP_058641739.1">
    <property type="nucleotide sequence ID" value="NZ_LDSL01000056.1"/>
</dbReference>
<evidence type="ECO:0000313" key="7">
    <source>
        <dbReference type="Proteomes" id="UP000072741"/>
    </source>
</evidence>
<dbReference type="SUPFAM" id="SSF53850">
    <property type="entry name" value="Periplasmic binding protein-like II"/>
    <property type="match status" value="1"/>
</dbReference>
<dbReference type="InterPro" id="IPR050950">
    <property type="entry name" value="HTH-type_LysR_regulators"/>
</dbReference>
<gene>
    <name evidence="6" type="ORF">NS331_09365</name>
</gene>
<evidence type="ECO:0000313" key="6">
    <source>
        <dbReference type="EMBL" id="KTT22566.1"/>
    </source>
</evidence>
<dbReference type="PANTHER" id="PTHR30419:SF2">
    <property type="entry name" value="LYSR FAMILY TRANSCRIPTIONAL REGULATOR"/>
    <property type="match status" value="1"/>
</dbReference>
<comment type="similarity">
    <text evidence="1">Belongs to the LysR transcriptional regulatory family.</text>
</comment>
<sequence>MNLDPVSLRVFVAVMEHGTIAAAGAQHHIAPSAVSRRLAELEDVLRVPLFARSNKGMAPTPAAFALRDLARGLINEMEGIAQQMRDYGRGTRGQVRVVANISAITQFLPRELQAFLARHPQVDVRLQEQISSAVARSVAENAADLGILNDGDYGDAVRLLPYREDELVLAVPQGHPLARRRQVGIDALLGHDVVGMHPGSAINQQLTRAAAERGRALRLRMQVSSYDALCQMVAAGLGVGVLPRGSAALFRGALPLRIVALTEPWARRRLALCVRADEGLSSVAQLLVDHLRTEAQA</sequence>
<dbReference type="SUPFAM" id="SSF46785">
    <property type="entry name" value="Winged helix' DNA-binding domain"/>
    <property type="match status" value="1"/>
</dbReference>
<dbReference type="InterPro" id="IPR000847">
    <property type="entry name" value="LysR_HTH_N"/>
</dbReference>
<dbReference type="AlphaFoldDB" id="A0A147GYB8"/>
<evidence type="ECO:0000256" key="2">
    <source>
        <dbReference type="ARBA" id="ARBA00023015"/>
    </source>
</evidence>
<dbReference type="EMBL" id="LDSL01000056">
    <property type="protein sequence ID" value="KTT22566.1"/>
    <property type="molecule type" value="Genomic_DNA"/>
</dbReference>
<dbReference type="Pfam" id="PF00126">
    <property type="entry name" value="HTH_1"/>
    <property type="match status" value="1"/>
</dbReference>